<keyword evidence="1" id="KW-0812">Transmembrane</keyword>
<feature type="transmembrane region" description="Helical" evidence="1">
    <location>
        <begin position="195"/>
        <end position="216"/>
    </location>
</feature>
<feature type="transmembrane region" description="Helical" evidence="1">
    <location>
        <begin position="84"/>
        <end position="104"/>
    </location>
</feature>
<evidence type="ECO:0008006" key="4">
    <source>
        <dbReference type="Google" id="ProtNLM"/>
    </source>
</evidence>
<feature type="transmembrane region" description="Helical" evidence="1">
    <location>
        <begin position="149"/>
        <end position="166"/>
    </location>
</feature>
<gene>
    <name evidence="2" type="ORF">A5802_002890</name>
</gene>
<dbReference type="EMBL" id="NGMS01000003">
    <property type="protein sequence ID" value="OTP24980.1"/>
    <property type="molecule type" value="Genomic_DNA"/>
</dbReference>
<protein>
    <recommendedName>
        <fullName evidence="4">DUF4176 domain-containing protein</fullName>
    </recommendedName>
</protein>
<keyword evidence="1" id="KW-1133">Transmembrane helix</keyword>
<proteinExistence type="predicted"/>
<evidence type="ECO:0000256" key="1">
    <source>
        <dbReference type="SAM" id="Phobius"/>
    </source>
</evidence>
<evidence type="ECO:0000313" key="3">
    <source>
        <dbReference type="Proteomes" id="UP000195024"/>
    </source>
</evidence>
<feature type="transmembrane region" description="Helical" evidence="1">
    <location>
        <begin position="44"/>
        <end position="64"/>
    </location>
</feature>
<dbReference type="AlphaFoldDB" id="A0A242KVU6"/>
<accession>A0A242KVU6</accession>
<dbReference type="Proteomes" id="UP000195024">
    <property type="component" value="Unassembled WGS sequence"/>
</dbReference>
<feature type="transmembrane region" description="Helical" evidence="1">
    <location>
        <begin position="228"/>
        <end position="253"/>
    </location>
</feature>
<reference evidence="2 3" key="1">
    <citation type="submission" date="2017-05" db="EMBL/GenBank/DDBJ databases">
        <title>The Genome Sequence of Enterococcus mundtii 6B1_DIV0119.</title>
        <authorList>
            <consortium name="The Broad Institute Genomics Platform"/>
            <consortium name="The Broad Institute Genomic Center for Infectious Diseases"/>
            <person name="Earl A."/>
            <person name="Manson A."/>
            <person name="Schwartman J."/>
            <person name="Gilmore M."/>
            <person name="Abouelleil A."/>
            <person name="Cao P."/>
            <person name="Chapman S."/>
            <person name="Cusick C."/>
            <person name="Shea T."/>
            <person name="Young S."/>
            <person name="Neafsey D."/>
            <person name="Nusbaum C."/>
            <person name="Birren B."/>
        </authorList>
    </citation>
    <scope>NUCLEOTIDE SEQUENCE [LARGE SCALE GENOMIC DNA]</scope>
    <source>
        <strain evidence="2 3">6B1_DIV0119</strain>
    </source>
</reference>
<comment type="caution">
    <text evidence="2">The sequence shown here is derived from an EMBL/GenBank/DDBJ whole genome shotgun (WGS) entry which is preliminary data.</text>
</comment>
<name>A0A242KVU6_ENTMU</name>
<feature type="transmembrane region" description="Helical" evidence="1">
    <location>
        <begin position="125"/>
        <end position="143"/>
    </location>
</feature>
<sequence>MVKNMKKLFNATFEQSLNLLDDRLVDYMIKDTEKRGLYNGKKRFLLISISIILIMAQYGFVKFTELGMKDPDRNSLVPEPDINFLTESFFWIFLFMYLFIWLYTRYKNKNNSSTRIFITMNTCNNYLIWLILTVNLFFITMFLKLLTSIGMIIVLILLTIVGYIVIRSKCNSLNIKMLNIKDKEKNKVDDFIEKIIQMVLNYGWIVVIIVIIWNFIFPDGDTPRTDMVGFINILVMWLAFDIGFMIAEAYLFFPYLLHGYYKHKYSEEYRNFEGKTQLEWYGEKYFNKHIKGTDKEEIYNE</sequence>
<evidence type="ECO:0000313" key="2">
    <source>
        <dbReference type="EMBL" id="OTP24980.1"/>
    </source>
</evidence>
<organism evidence="2 3">
    <name type="scientific">Enterococcus mundtii</name>
    <dbReference type="NCBI Taxonomy" id="53346"/>
    <lineage>
        <taxon>Bacteria</taxon>
        <taxon>Bacillati</taxon>
        <taxon>Bacillota</taxon>
        <taxon>Bacilli</taxon>
        <taxon>Lactobacillales</taxon>
        <taxon>Enterococcaceae</taxon>
        <taxon>Enterococcus</taxon>
    </lineage>
</organism>
<keyword evidence="1" id="KW-0472">Membrane</keyword>